<dbReference type="NCBIfam" id="TIGR04122">
    <property type="entry name" value="Xnuc_lig_assoc"/>
    <property type="match status" value="1"/>
</dbReference>
<dbReference type="PANTHER" id="PTHR11203">
    <property type="entry name" value="CLEAVAGE AND POLYADENYLATION SPECIFICITY FACTOR FAMILY MEMBER"/>
    <property type="match status" value="1"/>
</dbReference>
<evidence type="ECO:0000313" key="2">
    <source>
        <dbReference type="EMBL" id="SAL20283.1"/>
    </source>
</evidence>
<reference evidence="2" key="1">
    <citation type="submission" date="2016-01" db="EMBL/GenBank/DDBJ databases">
        <authorList>
            <person name="Peeters C."/>
        </authorList>
    </citation>
    <scope>NUCLEOTIDE SEQUENCE [LARGE SCALE GENOMIC DNA]</scope>
    <source>
        <strain evidence="2">LMG 22940</strain>
    </source>
</reference>
<name>A0A158FKU7_9BURK</name>
<dbReference type="InterPro" id="IPR050698">
    <property type="entry name" value="MBL"/>
</dbReference>
<dbReference type="AlphaFoldDB" id="A0A158FKU7"/>
<dbReference type="OrthoDB" id="9803916at2"/>
<accession>A0A158FKU7</accession>
<dbReference type="GO" id="GO:0004521">
    <property type="term" value="F:RNA endonuclease activity"/>
    <property type="evidence" value="ECO:0007669"/>
    <property type="project" value="TreeGrafter"/>
</dbReference>
<feature type="compositionally biased region" description="Low complexity" evidence="1">
    <location>
        <begin position="378"/>
        <end position="393"/>
    </location>
</feature>
<evidence type="ECO:0000256" key="1">
    <source>
        <dbReference type="SAM" id="MobiDB-lite"/>
    </source>
</evidence>
<dbReference type="Gene3D" id="3.60.15.10">
    <property type="entry name" value="Ribonuclease Z/Hydroxyacylglutathione hydrolase-like"/>
    <property type="match status" value="1"/>
</dbReference>
<dbReference type="EMBL" id="FCON02000005">
    <property type="protein sequence ID" value="SAL20283.1"/>
    <property type="molecule type" value="Genomic_DNA"/>
</dbReference>
<dbReference type="InterPro" id="IPR036866">
    <property type="entry name" value="RibonucZ/Hydroxyglut_hydro"/>
</dbReference>
<proteinExistence type="predicted"/>
<dbReference type="Proteomes" id="UP000054770">
    <property type="component" value="Unassembled WGS sequence"/>
</dbReference>
<dbReference type="InterPro" id="IPR026360">
    <property type="entry name" value="Xnuc_lig_assoc"/>
</dbReference>
<keyword evidence="3" id="KW-1185">Reference proteome</keyword>
<dbReference type="RefSeq" id="WP_087642990.1">
    <property type="nucleotide sequence ID" value="NZ_FCON02000005.1"/>
</dbReference>
<feature type="compositionally biased region" description="Polar residues" evidence="1">
    <location>
        <begin position="354"/>
        <end position="364"/>
    </location>
</feature>
<protein>
    <submittedName>
        <fullName evidence="2">Beta-lactamase domain-containing protein</fullName>
    </submittedName>
</protein>
<feature type="region of interest" description="Disordered" evidence="1">
    <location>
        <begin position="349"/>
        <end position="399"/>
    </location>
</feature>
<dbReference type="PANTHER" id="PTHR11203:SF49">
    <property type="entry name" value="BLL1145 PROTEIN"/>
    <property type="match status" value="1"/>
</dbReference>
<comment type="caution">
    <text evidence="2">The sequence shown here is derived from an EMBL/GenBank/DDBJ whole genome shotgun (WGS) entry which is preliminary data.</text>
</comment>
<organism evidence="2 3">
    <name type="scientific">Caballeronia choica</name>
    <dbReference type="NCBI Taxonomy" id="326476"/>
    <lineage>
        <taxon>Bacteria</taxon>
        <taxon>Pseudomonadati</taxon>
        <taxon>Pseudomonadota</taxon>
        <taxon>Betaproteobacteria</taxon>
        <taxon>Burkholderiales</taxon>
        <taxon>Burkholderiaceae</taxon>
        <taxon>Caballeronia</taxon>
    </lineage>
</organism>
<gene>
    <name evidence="2" type="ORF">AWB68_00735</name>
</gene>
<sequence length="399" mass="42758">MNAHSNANADLIVARPEGLYCPAGDFHIDPWRPVERAVITHAHADHARFGHRHYLAAEPGTGVLLSRLPGIDLQGLAYGERIAINGVTVSLHPAGHVLGSAQVRVEHAGRVWVASGDYKIEPDPTCAPFEPVRCETFITESTFGLPIYRWEPSQAVFDGIDSWWRHNAAQGRASVLFCYSFGKAQRILAGVDSGIGPIFCHGAVEPLNRAYRAAGVALPPTRLVSDIAARDKAAFKGALVIAPPSAQGSAWMRRFGDYSDAFASGWMRLRGTRRRRGLDRGFVLSDHADWPGLQTAIGATGAERVIVTHGQIEPMVRWLREQGLEAGAFKTEYGDDAIEADAAEAVGSVGNAESVKNTNSTESAASEGHAPNARDAADATNAGNVVNAGNTANRESDKQ</sequence>
<dbReference type="SUPFAM" id="SSF56281">
    <property type="entry name" value="Metallo-hydrolase/oxidoreductase"/>
    <property type="match status" value="1"/>
</dbReference>
<evidence type="ECO:0000313" key="3">
    <source>
        <dbReference type="Proteomes" id="UP000054770"/>
    </source>
</evidence>